<proteinExistence type="predicted"/>
<sequence>MLDKLALMDYYSWDSFYWNQKLQSIVHWLMVVVHPVKLQYLAFLVSLI</sequence>
<dbReference type="Proteomes" id="UP000277204">
    <property type="component" value="Unassembled WGS sequence"/>
</dbReference>
<keyword evidence="1" id="KW-0812">Transmembrane</keyword>
<keyword evidence="1" id="KW-1133">Transmembrane helix</keyword>
<dbReference type="AlphaFoldDB" id="A0A3P7W2A4"/>
<feature type="transmembrane region" description="Helical" evidence="1">
    <location>
        <begin position="25"/>
        <end position="47"/>
    </location>
</feature>
<accession>A0A3P7W2A4</accession>
<name>A0A3P7W2A4_9TREM</name>
<protein>
    <submittedName>
        <fullName evidence="2">Uncharacterized protein</fullName>
    </submittedName>
</protein>
<gene>
    <name evidence="2" type="ORF">SMRZ_LOCUS2458</name>
</gene>
<reference evidence="2 3" key="1">
    <citation type="submission" date="2018-11" db="EMBL/GenBank/DDBJ databases">
        <authorList>
            <consortium name="Pathogen Informatics"/>
        </authorList>
    </citation>
    <scope>NUCLEOTIDE SEQUENCE [LARGE SCALE GENOMIC DNA]</scope>
    <source>
        <strain evidence="2 3">Zambia</strain>
    </source>
</reference>
<dbReference type="EMBL" id="UZAI01000622">
    <property type="protein sequence ID" value="VDO54961.1"/>
    <property type="molecule type" value="Genomic_DNA"/>
</dbReference>
<evidence type="ECO:0000313" key="2">
    <source>
        <dbReference type="EMBL" id="VDO54961.1"/>
    </source>
</evidence>
<keyword evidence="3" id="KW-1185">Reference proteome</keyword>
<evidence type="ECO:0000256" key="1">
    <source>
        <dbReference type="SAM" id="Phobius"/>
    </source>
</evidence>
<evidence type="ECO:0000313" key="3">
    <source>
        <dbReference type="Proteomes" id="UP000277204"/>
    </source>
</evidence>
<organism evidence="2 3">
    <name type="scientific">Schistosoma margrebowiei</name>
    <dbReference type="NCBI Taxonomy" id="48269"/>
    <lineage>
        <taxon>Eukaryota</taxon>
        <taxon>Metazoa</taxon>
        <taxon>Spiralia</taxon>
        <taxon>Lophotrochozoa</taxon>
        <taxon>Platyhelminthes</taxon>
        <taxon>Trematoda</taxon>
        <taxon>Digenea</taxon>
        <taxon>Strigeidida</taxon>
        <taxon>Schistosomatoidea</taxon>
        <taxon>Schistosomatidae</taxon>
        <taxon>Schistosoma</taxon>
    </lineage>
</organism>
<keyword evidence="1" id="KW-0472">Membrane</keyword>